<proteinExistence type="predicted"/>
<dbReference type="EnsemblPlants" id="Solyc01g057805.1.1">
    <property type="protein sequence ID" value="Solyc01g057805.1.1"/>
    <property type="gene ID" value="Solyc01g057805.1"/>
</dbReference>
<dbReference type="InParanoid" id="A0A3Q7EDX2"/>
<accession>A0A3Q7EDX2</accession>
<name>A0A3Q7EDX2_SOLLC</name>
<keyword evidence="2" id="KW-1185">Reference proteome</keyword>
<organism evidence="1">
    <name type="scientific">Solanum lycopersicum</name>
    <name type="common">Tomato</name>
    <name type="synonym">Lycopersicon esculentum</name>
    <dbReference type="NCBI Taxonomy" id="4081"/>
    <lineage>
        <taxon>Eukaryota</taxon>
        <taxon>Viridiplantae</taxon>
        <taxon>Streptophyta</taxon>
        <taxon>Embryophyta</taxon>
        <taxon>Tracheophyta</taxon>
        <taxon>Spermatophyta</taxon>
        <taxon>Magnoliopsida</taxon>
        <taxon>eudicotyledons</taxon>
        <taxon>Gunneridae</taxon>
        <taxon>Pentapetalae</taxon>
        <taxon>asterids</taxon>
        <taxon>lamiids</taxon>
        <taxon>Solanales</taxon>
        <taxon>Solanaceae</taxon>
        <taxon>Solanoideae</taxon>
        <taxon>Solaneae</taxon>
        <taxon>Solanum</taxon>
        <taxon>Solanum subgen. Lycopersicon</taxon>
    </lineage>
</organism>
<evidence type="ECO:0000313" key="2">
    <source>
        <dbReference type="Proteomes" id="UP000004994"/>
    </source>
</evidence>
<reference evidence="1" key="2">
    <citation type="submission" date="2019-01" db="UniProtKB">
        <authorList>
            <consortium name="EnsemblPlants"/>
        </authorList>
    </citation>
    <scope>IDENTIFICATION</scope>
    <source>
        <strain evidence="1">cv. Heinz 1706</strain>
    </source>
</reference>
<dbReference type="OMA" id="CLIVANF"/>
<dbReference type="Proteomes" id="UP000004994">
    <property type="component" value="Chromosome 1"/>
</dbReference>
<reference evidence="1" key="1">
    <citation type="journal article" date="2012" name="Nature">
        <title>The tomato genome sequence provides insights into fleshy fruit evolution.</title>
        <authorList>
            <consortium name="Tomato Genome Consortium"/>
        </authorList>
    </citation>
    <scope>NUCLEOTIDE SEQUENCE [LARGE SCALE GENOMIC DNA]</scope>
    <source>
        <strain evidence="1">cv. Heinz 1706</strain>
    </source>
</reference>
<sequence>MCQMPDAMKPKGDYKDIPLQIKFEGAEIWLTRAKQENGYSKEISNLDLDDNKEDPLPLVSIMTYKNVQGGMPLQITETGAKFTVNKAHKLFVIYYHKVRQQLVDNKVVDSLWKRSDPLILDGTILMHNHIFINFSFDPAQLKQSVEIANEFDLLVIIDGVDTKINACLIVANFSSHHYFKEDNFSLNESNHVRQYCLYHIPGAFGAYFDSSSTLDDIIVIKV</sequence>
<dbReference type="AlphaFoldDB" id="A0A3Q7EDX2"/>
<evidence type="ECO:0000313" key="1">
    <source>
        <dbReference type="EnsemblPlants" id="Solyc01g057805.1.1"/>
    </source>
</evidence>
<dbReference type="Gramene" id="Solyc01g057805.1.1">
    <property type="protein sequence ID" value="Solyc01g057805.1.1"/>
    <property type="gene ID" value="Solyc01g057805.1"/>
</dbReference>
<protein>
    <submittedName>
        <fullName evidence="1">Uncharacterized protein</fullName>
    </submittedName>
</protein>